<proteinExistence type="predicted"/>
<feature type="region of interest" description="Disordered" evidence="1">
    <location>
        <begin position="55"/>
        <end position="82"/>
    </location>
</feature>
<dbReference type="OrthoDB" id="3473536at2"/>
<protein>
    <submittedName>
        <fullName evidence="2">Uncharacterized protein</fullName>
    </submittedName>
</protein>
<comment type="caution">
    <text evidence="2">The sequence shown here is derived from an EMBL/GenBank/DDBJ whole genome shotgun (WGS) entry which is preliminary data.</text>
</comment>
<accession>A0A495QGE6</accession>
<name>A0A495QGE6_9ACTN</name>
<gene>
    <name evidence="2" type="ORF">BZB76_5271</name>
</gene>
<organism evidence="2 3">
    <name type="scientific">Actinomadura pelletieri DSM 43383</name>
    <dbReference type="NCBI Taxonomy" id="1120940"/>
    <lineage>
        <taxon>Bacteria</taxon>
        <taxon>Bacillati</taxon>
        <taxon>Actinomycetota</taxon>
        <taxon>Actinomycetes</taxon>
        <taxon>Streptosporangiales</taxon>
        <taxon>Thermomonosporaceae</taxon>
        <taxon>Actinomadura</taxon>
    </lineage>
</organism>
<dbReference type="Proteomes" id="UP000274601">
    <property type="component" value="Unassembled WGS sequence"/>
</dbReference>
<evidence type="ECO:0000256" key="1">
    <source>
        <dbReference type="SAM" id="MobiDB-lite"/>
    </source>
</evidence>
<evidence type="ECO:0000313" key="3">
    <source>
        <dbReference type="Proteomes" id="UP000274601"/>
    </source>
</evidence>
<dbReference type="EMBL" id="RBWU01000006">
    <property type="protein sequence ID" value="RKS70791.1"/>
    <property type="molecule type" value="Genomic_DNA"/>
</dbReference>
<sequence>MRLDRFHPWAEQTLADAKSAAISGMESGVDGLAFGTRIVLANKAQVHIQWVRTAPPSGDASGSAEKIVKGESPTPVDVPDLPPTGPYATADVERHLAALLNNGGNDELAEVRGYSQDSKLGTTQQPFGIRVLCHSGAVVFGLFRHTLGAGQQPTKEGAFKQRETL</sequence>
<dbReference type="RefSeq" id="WP_147449545.1">
    <property type="nucleotide sequence ID" value="NZ_RBWU01000006.1"/>
</dbReference>
<evidence type="ECO:0000313" key="2">
    <source>
        <dbReference type="EMBL" id="RKS70791.1"/>
    </source>
</evidence>
<reference evidence="2 3" key="1">
    <citation type="submission" date="2018-10" db="EMBL/GenBank/DDBJ databases">
        <title>Genomic Encyclopedia of Archaeal and Bacterial Type Strains, Phase II (KMG-II): from individual species to whole genera.</title>
        <authorList>
            <person name="Goeker M."/>
        </authorList>
    </citation>
    <scope>NUCLEOTIDE SEQUENCE [LARGE SCALE GENOMIC DNA]</scope>
    <source>
        <strain evidence="2 3">DSM 43383</strain>
    </source>
</reference>
<dbReference type="AlphaFoldDB" id="A0A495QGE6"/>
<keyword evidence="3" id="KW-1185">Reference proteome</keyword>